<dbReference type="OrthoDB" id="5974632at2759"/>
<evidence type="ECO:0000313" key="2">
    <source>
        <dbReference type="EMBL" id="KAF0295605.1"/>
    </source>
</evidence>
<feature type="compositionally biased region" description="Basic and acidic residues" evidence="1">
    <location>
        <begin position="284"/>
        <end position="298"/>
    </location>
</feature>
<dbReference type="EMBL" id="VIIS01001607">
    <property type="protein sequence ID" value="KAF0295605.1"/>
    <property type="molecule type" value="Genomic_DNA"/>
</dbReference>
<feature type="compositionally biased region" description="Basic residues" evidence="1">
    <location>
        <begin position="19"/>
        <end position="34"/>
    </location>
</feature>
<dbReference type="Proteomes" id="UP000440578">
    <property type="component" value="Unassembled WGS sequence"/>
</dbReference>
<evidence type="ECO:0000256" key="1">
    <source>
        <dbReference type="SAM" id="MobiDB-lite"/>
    </source>
</evidence>
<comment type="caution">
    <text evidence="2">The sequence shown here is derived from an EMBL/GenBank/DDBJ whole genome shotgun (WGS) entry which is preliminary data.</text>
</comment>
<keyword evidence="3" id="KW-1185">Reference proteome</keyword>
<evidence type="ECO:0000313" key="3">
    <source>
        <dbReference type="Proteomes" id="UP000440578"/>
    </source>
</evidence>
<name>A0A6A4VN81_AMPAM</name>
<gene>
    <name evidence="2" type="ORF">FJT64_006888</name>
</gene>
<feature type="compositionally biased region" description="Basic residues" evidence="1">
    <location>
        <begin position="322"/>
        <end position="338"/>
    </location>
</feature>
<accession>A0A6A4VN81</accession>
<feature type="compositionally biased region" description="Basic and acidic residues" evidence="1">
    <location>
        <begin position="74"/>
        <end position="84"/>
    </location>
</feature>
<proteinExistence type="predicted"/>
<feature type="compositionally biased region" description="Low complexity" evidence="1">
    <location>
        <begin position="85"/>
        <end position="99"/>
    </location>
</feature>
<dbReference type="AlphaFoldDB" id="A0A6A4VN81"/>
<sequence length="401" mass="44009">MDIMTAGVLDFNPSPLAEKKKRQLMKGERKKKKERQKDASKLLTEITAQPKKPPAERVSPPAHWISSAVEEENVNDRRSADQQRVEQQQQKQQTGQHRQQTGHENKQQTGQKHHTGQHREDGGWFAVGVNAIEHALATSPEEDQEAAEEEASERELASWLPFSGGAPFGSEEPGDWSPFQTRQSPVSPLAKAPATYDQSDYGHGGFFTPGIRGSTGNIQQKRVQGAVPGKAIREKSSSIAQVAPKTAKRPKSGWDRSTDGSVAPSESAAERRLRRGSLHGPVRPTDDRRRNRADKHPPDSSSSSLSSGTEADDERARESAPRRKASPARRRPTIRRPGQRPNSAASSRTSDPADGDDDDELSSWRVPSVVFRLLGEGGTSSSDETNPATDQLLYSIFGKDI</sequence>
<feature type="compositionally biased region" description="Acidic residues" evidence="1">
    <location>
        <begin position="140"/>
        <end position="152"/>
    </location>
</feature>
<protein>
    <submittedName>
        <fullName evidence="2">Uncharacterized protein</fullName>
    </submittedName>
</protein>
<feature type="region of interest" description="Disordered" evidence="1">
    <location>
        <begin position="1"/>
        <end position="363"/>
    </location>
</feature>
<reference evidence="2 3" key="1">
    <citation type="submission" date="2019-07" db="EMBL/GenBank/DDBJ databases">
        <title>Draft genome assembly of a fouling barnacle, Amphibalanus amphitrite (Darwin, 1854): The first reference genome for Thecostraca.</title>
        <authorList>
            <person name="Kim W."/>
        </authorList>
    </citation>
    <scope>NUCLEOTIDE SEQUENCE [LARGE SCALE GENOMIC DNA]</scope>
    <source>
        <strain evidence="2">SNU_AA5</strain>
        <tissue evidence="2">Soma without cirri and trophi</tissue>
    </source>
</reference>
<organism evidence="2 3">
    <name type="scientific">Amphibalanus amphitrite</name>
    <name type="common">Striped barnacle</name>
    <name type="synonym">Balanus amphitrite</name>
    <dbReference type="NCBI Taxonomy" id="1232801"/>
    <lineage>
        <taxon>Eukaryota</taxon>
        <taxon>Metazoa</taxon>
        <taxon>Ecdysozoa</taxon>
        <taxon>Arthropoda</taxon>
        <taxon>Crustacea</taxon>
        <taxon>Multicrustacea</taxon>
        <taxon>Cirripedia</taxon>
        <taxon>Thoracica</taxon>
        <taxon>Thoracicalcarea</taxon>
        <taxon>Balanomorpha</taxon>
        <taxon>Balanoidea</taxon>
        <taxon>Balanidae</taxon>
        <taxon>Amphibalaninae</taxon>
        <taxon>Amphibalanus</taxon>
    </lineage>
</organism>